<evidence type="ECO:0000256" key="1">
    <source>
        <dbReference type="SAM" id="Phobius"/>
    </source>
</evidence>
<dbReference type="EMBL" id="JARRAG010000002">
    <property type="protein sequence ID" value="MDG3006095.1"/>
    <property type="molecule type" value="Genomic_DNA"/>
</dbReference>
<evidence type="ECO:0000313" key="3">
    <source>
        <dbReference type="Proteomes" id="UP001216907"/>
    </source>
</evidence>
<keyword evidence="1" id="KW-0472">Membrane</keyword>
<name>A0ABT6FEU0_9BACT</name>
<evidence type="ECO:0000313" key="2">
    <source>
        <dbReference type="EMBL" id="MDG3006095.1"/>
    </source>
</evidence>
<reference evidence="2 3" key="1">
    <citation type="submission" date="2023-03" db="EMBL/GenBank/DDBJ databases">
        <title>Paludisphaera mucosa sp. nov. a novel planctomycete from northern fen.</title>
        <authorList>
            <person name="Ivanova A."/>
        </authorList>
    </citation>
    <scope>NUCLEOTIDE SEQUENCE [LARGE SCALE GENOMIC DNA]</scope>
    <source>
        <strain evidence="2 3">Pla2</strain>
    </source>
</reference>
<dbReference type="InterPro" id="IPR007251">
    <property type="entry name" value="Iron_permease_Fet4"/>
</dbReference>
<keyword evidence="1" id="KW-1133">Transmembrane helix</keyword>
<sequence>MSTQKNEGNGDETKKVYSFLTRDRFEAVAERTAKFTSGPWGTHVGFGLVAFWLGASVVVGWDEAYSIVDEVTTMSSFLLLFLLQRAQAKDTLAMQVKLNELLAAVQKASPTLINLEDRSESEVQEIHDRFQEVQEKAGDCSSIDEVRRN</sequence>
<keyword evidence="3" id="KW-1185">Reference proteome</keyword>
<accession>A0ABT6FEU0</accession>
<gene>
    <name evidence="2" type="ORF">PZE19_20165</name>
</gene>
<dbReference type="Pfam" id="PF04120">
    <property type="entry name" value="Iron_permease"/>
    <property type="match status" value="1"/>
</dbReference>
<keyword evidence="1" id="KW-0812">Transmembrane</keyword>
<comment type="caution">
    <text evidence="2">The sequence shown here is derived from an EMBL/GenBank/DDBJ whole genome shotgun (WGS) entry which is preliminary data.</text>
</comment>
<protein>
    <submittedName>
        <fullName evidence="2">Low affinity iron permease family protein</fullName>
    </submittedName>
</protein>
<proteinExistence type="predicted"/>
<organism evidence="2 3">
    <name type="scientific">Paludisphaera mucosa</name>
    <dbReference type="NCBI Taxonomy" id="3030827"/>
    <lineage>
        <taxon>Bacteria</taxon>
        <taxon>Pseudomonadati</taxon>
        <taxon>Planctomycetota</taxon>
        <taxon>Planctomycetia</taxon>
        <taxon>Isosphaerales</taxon>
        <taxon>Isosphaeraceae</taxon>
        <taxon>Paludisphaera</taxon>
    </lineage>
</organism>
<dbReference type="Proteomes" id="UP001216907">
    <property type="component" value="Unassembled WGS sequence"/>
</dbReference>
<feature type="transmembrane region" description="Helical" evidence="1">
    <location>
        <begin position="40"/>
        <end position="58"/>
    </location>
</feature>
<dbReference type="RefSeq" id="WP_277862397.1">
    <property type="nucleotide sequence ID" value="NZ_JARRAG010000002.1"/>
</dbReference>